<dbReference type="eggNOG" id="ENOG5030FQ4">
    <property type="taxonomic scope" value="Bacteria"/>
</dbReference>
<reference evidence="2" key="1">
    <citation type="submission" date="2011-11" db="EMBL/GenBank/DDBJ databases">
        <title>Improved High-Quality Draft sequence of Desulfovibrio sp. U5L.</title>
        <authorList>
            <consortium name="US DOE Joint Genome Institute"/>
            <person name="Lucas S."/>
            <person name="Han J."/>
            <person name="Lapidus A."/>
            <person name="Cheng J.-F."/>
            <person name="Goodwin L."/>
            <person name="Pitluck S."/>
            <person name="Peters L."/>
            <person name="Ovchinnikova G."/>
            <person name="Held B."/>
            <person name="Detter J.C."/>
            <person name="Han C."/>
            <person name="Tapia R."/>
            <person name="Land M."/>
            <person name="Hauser L."/>
            <person name="Kyrpides N."/>
            <person name="Ivanova N."/>
            <person name="Pagani I."/>
            <person name="Gabster J."/>
            <person name="Walker C."/>
            <person name="Stolyar S."/>
            <person name="Stahl D."/>
            <person name="Arkin A."/>
            <person name="Dehal P."/>
            <person name="Hazen T."/>
            <person name="Woyke T."/>
        </authorList>
    </citation>
    <scope>NUCLEOTIDE SEQUENCE [LARGE SCALE GENOMIC DNA]</scope>
    <source>
        <strain evidence="2">U5L</strain>
    </source>
</reference>
<accession>I2Q586</accession>
<dbReference type="STRING" id="596152.DesU5LDRAFT_3310"/>
<evidence type="ECO:0000313" key="2">
    <source>
        <dbReference type="EMBL" id="EIG54942.1"/>
    </source>
</evidence>
<feature type="region of interest" description="Disordered" evidence="1">
    <location>
        <begin position="1"/>
        <end position="33"/>
    </location>
</feature>
<evidence type="ECO:0000256" key="1">
    <source>
        <dbReference type="SAM" id="MobiDB-lite"/>
    </source>
</evidence>
<dbReference type="OrthoDB" id="5501404at2"/>
<name>I2Q586_9BACT</name>
<gene>
    <name evidence="2" type="ORF">DesU5LDRAFT_3310</name>
</gene>
<organism evidence="2">
    <name type="scientific">Desulfovibrio sp. U5L</name>
    <dbReference type="NCBI Taxonomy" id="596152"/>
    <lineage>
        <taxon>Bacteria</taxon>
        <taxon>Pseudomonadati</taxon>
        <taxon>Thermodesulfobacteriota</taxon>
        <taxon>Desulfovibrionia</taxon>
        <taxon>Desulfovibrionales</taxon>
        <taxon>Desulfovibrionaceae</taxon>
        <taxon>Desulfovibrio</taxon>
    </lineage>
</organism>
<dbReference type="AlphaFoldDB" id="I2Q586"/>
<feature type="compositionally biased region" description="Basic and acidic residues" evidence="1">
    <location>
        <begin position="12"/>
        <end position="26"/>
    </location>
</feature>
<sequence length="785" mass="86086">MQSQTPFLDVRSFAEEEAPIRTEESTTRPQPSSPFLAVYEFEEGSRVDPQTEEYVSFLNELYDEKFNEVLSNLVDEAAGIYETNFASAHQSPPLAGNQAERLLNQHFAPLVAEAETMIRTLASALGARDPANLSENEVDTLVDRYHPSAQLAPNFEEWLGGLGNIIKKVAKTGLSLAQKGFSAIAKLGLGPILNKLLALVKPMIKRVIESAINKLPPTLQPIARKLRDKLPFLKEFEEGEASQAEAAGTFGVAEIQNEFNQGAANLLFAQTETEQDLEIARVANPPGGPDVYPVAELELARERFVEGLGQLKEGEDPTPQVENFLPALIPVLKVGLKLGGRKRVVDFLANFLGKLIQKFVGPQYAPPLSKAIVDAGLRLLQLEAPPRGEPGAAASAVASTVEETMRRVANLPEYVLDNQELLEGATLRAFEGAAAENLPPMLSEETYRKRPELREHRGGFWHPAGRRYKKRLGPKIIARISPYNVARLETFDGATVGEALEEQYAIAPGEELEAEVHLYEAMPGMRLADIVRGERIIAQGDGEGGRSVLHPLTPDAATLLMDEPELGREFEGGTGDPNAPQVGQRFYSLEIPGKRPLMVPIPGGRTHVRHRSQSHFTFHFPKNEIIARLYLSEIRAQEIAVKLRQHGHMGVELERLRHVIDRAVNRAFTANLGRLKIVHGAVIPGLPANALSRLPSVVLQILRGRLTEWIVKGLADHLQQHAQEFITAADDTADGVTLVVTLENPPGFRQIGEALKGKGVSLATLKIPEGDPTVKLKIQPGRRHG</sequence>
<dbReference type="HOGENOM" id="CLU_350490_0_0_7"/>
<dbReference type="EMBL" id="JH600068">
    <property type="protein sequence ID" value="EIG54942.1"/>
    <property type="molecule type" value="Genomic_DNA"/>
</dbReference>
<protein>
    <submittedName>
        <fullName evidence="2">Uncharacterized protein</fullName>
    </submittedName>
</protein>
<proteinExistence type="predicted"/>